<keyword evidence="2" id="KW-1185">Reference proteome</keyword>
<organism evidence="1 2">
    <name type="scientific">Nephila pilipes</name>
    <name type="common">Giant wood spider</name>
    <name type="synonym">Nephila maculata</name>
    <dbReference type="NCBI Taxonomy" id="299642"/>
    <lineage>
        <taxon>Eukaryota</taxon>
        <taxon>Metazoa</taxon>
        <taxon>Ecdysozoa</taxon>
        <taxon>Arthropoda</taxon>
        <taxon>Chelicerata</taxon>
        <taxon>Arachnida</taxon>
        <taxon>Araneae</taxon>
        <taxon>Araneomorphae</taxon>
        <taxon>Entelegynae</taxon>
        <taxon>Araneoidea</taxon>
        <taxon>Nephilidae</taxon>
        <taxon>Nephila</taxon>
    </lineage>
</organism>
<name>A0A8X6MNV1_NEPPI</name>
<evidence type="ECO:0000313" key="1">
    <source>
        <dbReference type="EMBL" id="GFS70113.1"/>
    </source>
</evidence>
<evidence type="ECO:0000313" key="2">
    <source>
        <dbReference type="Proteomes" id="UP000887013"/>
    </source>
</evidence>
<gene>
    <name evidence="1" type="ORF">NPIL_17351</name>
</gene>
<comment type="caution">
    <text evidence="1">The sequence shown here is derived from an EMBL/GenBank/DDBJ whole genome shotgun (WGS) entry which is preliminary data.</text>
</comment>
<reference evidence="1" key="1">
    <citation type="submission" date="2020-08" db="EMBL/GenBank/DDBJ databases">
        <title>Multicomponent nature underlies the extraordinary mechanical properties of spider dragline silk.</title>
        <authorList>
            <person name="Kono N."/>
            <person name="Nakamura H."/>
            <person name="Mori M."/>
            <person name="Yoshida Y."/>
            <person name="Ohtoshi R."/>
            <person name="Malay A.D."/>
            <person name="Moran D.A.P."/>
            <person name="Tomita M."/>
            <person name="Numata K."/>
            <person name="Arakawa K."/>
        </authorList>
    </citation>
    <scope>NUCLEOTIDE SEQUENCE</scope>
</reference>
<feature type="non-terminal residue" evidence="1">
    <location>
        <position position="1"/>
    </location>
</feature>
<sequence>SDASAPLRQTWPARLPIIVSTHCFSSSAILEHHKSWLLPKSLLVSAPGNSCRRQSARVRCSPIHPLLQVFLRIRGTVAVVRLL</sequence>
<accession>A0A8X6MNV1</accession>
<proteinExistence type="predicted"/>
<dbReference type="EMBL" id="BMAW01095407">
    <property type="protein sequence ID" value="GFS70113.1"/>
    <property type="molecule type" value="Genomic_DNA"/>
</dbReference>
<protein>
    <submittedName>
        <fullName evidence="1">Uncharacterized protein</fullName>
    </submittedName>
</protein>
<dbReference type="AlphaFoldDB" id="A0A8X6MNV1"/>
<dbReference type="Proteomes" id="UP000887013">
    <property type="component" value="Unassembled WGS sequence"/>
</dbReference>